<sequence length="437" mass="51755">MSNPSEIFKQNNAKKSKIEIVQQNKSNNDNFAFIQYNIQSEIKLKNIHTIKEQIEHLQEEIQTLDHISDEINEDQRKYRKSRLKLQLMQVLRQSQHVSSIKISQIDQKIEVNNQELMLYVLKESLARDQNREIFMTDGIHSCGFDSIIGAFGQDQYCLRFRTTEVEYQQLISDIMFREQYLLNFKENVSKIWKVSSSDVVILDITKGSSIISFKIQRKGDLNNDPELMQFFEQNCNGKIDIYNYFVECNKKKKSEIGITLEDFDHRYNMTWNSIKDSEQRGPPNYRYEYYFPKGCQGYGLNIDKYGEDQNWIKMNGNKDEWRILFHGTNNEYVNDIIKTTLKPGERSLHQNDLCTDEFGNKVRVGNGIYFSDQFNVCINKGFASPIEIQNKKFSAIFMTRVNPKKIRQSDQMKQQRYFLVNNSEDVRQYRILLYEVK</sequence>
<proteinExistence type="predicted"/>
<evidence type="ECO:0000313" key="3">
    <source>
        <dbReference type="Proteomes" id="UP000688137"/>
    </source>
</evidence>
<organism evidence="2 3">
    <name type="scientific">Paramecium primaurelia</name>
    <dbReference type="NCBI Taxonomy" id="5886"/>
    <lineage>
        <taxon>Eukaryota</taxon>
        <taxon>Sar</taxon>
        <taxon>Alveolata</taxon>
        <taxon>Ciliophora</taxon>
        <taxon>Intramacronucleata</taxon>
        <taxon>Oligohymenophorea</taxon>
        <taxon>Peniculida</taxon>
        <taxon>Parameciidae</taxon>
        <taxon>Paramecium</taxon>
    </lineage>
</organism>
<gene>
    <name evidence="2" type="ORF">PPRIM_AZ9-3.1.T0590006</name>
</gene>
<evidence type="ECO:0008006" key="4">
    <source>
        <dbReference type="Google" id="ProtNLM"/>
    </source>
</evidence>
<dbReference type="EMBL" id="CAJJDM010000060">
    <property type="protein sequence ID" value="CAD8077833.1"/>
    <property type="molecule type" value="Genomic_DNA"/>
</dbReference>
<dbReference type="PANTHER" id="PTHR36649:SF28">
    <property type="entry name" value="UBIQUITIN-LIKE DOMAIN-CONTAINING PROTEIN"/>
    <property type="match status" value="1"/>
</dbReference>
<feature type="coiled-coil region" evidence="1">
    <location>
        <begin position="40"/>
        <end position="77"/>
    </location>
</feature>
<keyword evidence="3" id="KW-1185">Reference proteome</keyword>
<name>A0A8S1MJW7_PARPR</name>
<comment type="caution">
    <text evidence="2">The sequence shown here is derived from an EMBL/GenBank/DDBJ whole genome shotgun (WGS) entry which is preliminary data.</text>
</comment>
<dbReference type="AlphaFoldDB" id="A0A8S1MJW7"/>
<accession>A0A8S1MJW7</accession>
<keyword evidence="1" id="KW-0175">Coiled coil</keyword>
<evidence type="ECO:0000256" key="1">
    <source>
        <dbReference type="SAM" id="Coils"/>
    </source>
</evidence>
<dbReference type="Proteomes" id="UP000688137">
    <property type="component" value="Unassembled WGS sequence"/>
</dbReference>
<evidence type="ECO:0000313" key="2">
    <source>
        <dbReference type="EMBL" id="CAD8077833.1"/>
    </source>
</evidence>
<dbReference type="PANTHER" id="PTHR36649">
    <property type="entry name" value="UBIQUITIN-LIKE DOMAIN-CONTAINING PROTEIN"/>
    <property type="match status" value="1"/>
</dbReference>
<reference evidence="2" key="1">
    <citation type="submission" date="2021-01" db="EMBL/GenBank/DDBJ databases">
        <authorList>
            <consortium name="Genoscope - CEA"/>
            <person name="William W."/>
        </authorList>
    </citation>
    <scope>NUCLEOTIDE SEQUENCE</scope>
</reference>
<protein>
    <recommendedName>
        <fullName evidence="4">PARP catalytic domain-containing protein</fullName>
    </recommendedName>
</protein>
<dbReference type="OMA" id="FMTDGIH"/>